<dbReference type="Proteomes" id="UP000499080">
    <property type="component" value="Unassembled WGS sequence"/>
</dbReference>
<feature type="region of interest" description="Disordered" evidence="1">
    <location>
        <begin position="1"/>
        <end position="26"/>
    </location>
</feature>
<proteinExistence type="predicted"/>
<evidence type="ECO:0000313" key="3">
    <source>
        <dbReference type="Proteomes" id="UP000499080"/>
    </source>
</evidence>
<feature type="compositionally biased region" description="Polar residues" evidence="1">
    <location>
        <begin position="13"/>
        <end position="24"/>
    </location>
</feature>
<evidence type="ECO:0000256" key="1">
    <source>
        <dbReference type="SAM" id="MobiDB-lite"/>
    </source>
</evidence>
<organism evidence="2 3">
    <name type="scientific">Araneus ventricosus</name>
    <name type="common">Orbweaver spider</name>
    <name type="synonym">Epeira ventricosa</name>
    <dbReference type="NCBI Taxonomy" id="182803"/>
    <lineage>
        <taxon>Eukaryota</taxon>
        <taxon>Metazoa</taxon>
        <taxon>Ecdysozoa</taxon>
        <taxon>Arthropoda</taxon>
        <taxon>Chelicerata</taxon>
        <taxon>Arachnida</taxon>
        <taxon>Araneae</taxon>
        <taxon>Araneomorphae</taxon>
        <taxon>Entelegynae</taxon>
        <taxon>Araneoidea</taxon>
        <taxon>Araneidae</taxon>
        <taxon>Araneus</taxon>
    </lineage>
</organism>
<accession>A0A4Y2I5E7</accession>
<evidence type="ECO:0000313" key="2">
    <source>
        <dbReference type="EMBL" id="GBM72632.1"/>
    </source>
</evidence>
<dbReference type="AlphaFoldDB" id="A0A4Y2I5E7"/>
<protein>
    <submittedName>
        <fullName evidence="2">Uncharacterized protein</fullName>
    </submittedName>
</protein>
<sequence>MTGPGDSRHKHCGQTQNCPSTSGSFDDPTVLRRYNLSSAMGLTSHSTIIIPTSRSENPITYPAASQLCTLGPHGGTVINHITNKPSPRPALASASMLNDQQPRLHWTLWPRIITPITSGSCNEAALLREYNLSSEMSLTSHNTIIIPTSRSENPLTYPAASHLCTLSPHGGTVINHITNKSSPRHNLASASMLND</sequence>
<comment type="caution">
    <text evidence="2">The sequence shown here is derived from an EMBL/GenBank/DDBJ whole genome shotgun (WGS) entry which is preliminary data.</text>
</comment>
<reference evidence="2 3" key="1">
    <citation type="journal article" date="2019" name="Sci. Rep.">
        <title>Orb-weaving spider Araneus ventricosus genome elucidates the spidroin gene catalogue.</title>
        <authorList>
            <person name="Kono N."/>
            <person name="Nakamura H."/>
            <person name="Ohtoshi R."/>
            <person name="Moran D.A.P."/>
            <person name="Shinohara A."/>
            <person name="Yoshida Y."/>
            <person name="Fujiwara M."/>
            <person name="Mori M."/>
            <person name="Tomita M."/>
            <person name="Arakawa K."/>
        </authorList>
    </citation>
    <scope>NUCLEOTIDE SEQUENCE [LARGE SCALE GENOMIC DNA]</scope>
</reference>
<keyword evidence="3" id="KW-1185">Reference proteome</keyword>
<gene>
    <name evidence="2" type="ORF">AVEN_238219_1</name>
</gene>
<name>A0A4Y2I5E7_ARAVE</name>
<dbReference type="EMBL" id="BGPR01002390">
    <property type="protein sequence ID" value="GBM72632.1"/>
    <property type="molecule type" value="Genomic_DNA"/>
</dbReference>